<dbReference type="Proteomes" id="UP000018851">
    <property type="component" value="Chromosome"/>
</dbReference>
<evidence type="ECO:0000313" key="2">
    <source>
        <dbReference type="EMBL" id="AHE54711.1"/>
    </source>
</evidence>
<feature type="transmembrane region" description="Helical" evidence="1">
    <location>
        <begin position="150"/>
        <end position="168"/>
    </location>
</feature>
<gene>
    <name evidence="2" type="ORF">NX02_15140</name>
</gene>
<keyword evidence="1" id="KW-0472">Membrane</keyword>
<dbReference type="RefSeq" id="WP_025292914.1">
    <property type="nucleotide sequence ID" value="NZ_CP006644.1"/>
</dbReference>
<dbReference type="OrthoDB" id="8447539at2"/>
<protein>
    <recommendedName>
        <fullName evidence="4">Rod shape-determining protein MreD</fullName>
    </recommendedName>
</protein>
<dbReference type="PATRIC" id="fig|1123269.5.peg.2956"/>
<keyword evidence="3" id="KW-1185">Reference proteome</keyword>
<reference evidence="2 3" key="1">
    <citation type="submission" date="2013-07" db="EMBL/GenBank/DDBJ databases">
        <title>Completed genome of Sphingomonas sanxanigenens NX02.</title>
        <authorList>
            <person name="Ma T."/>
            <person name="Huang H."/>
            <person name="Wu M."/>
            <person name="Li X."/>
            <person name="Li G."/>
        </authorList>
    </citation>
    <scope>NUCLEOTIDE SEQUENCE [LARGE SCALE GENOMIC DNA]</scope>
    <source>
        <strain evidence="2 3">NX02</strain>
    </source>
</reference>
<dbReference type="EMBL" id="CP006644">
    <property type="protein sequence ID" value="AHE54711.1"/>
    <property type="molecule type" value="Genomic_DNA"/>
</dbReference>
<dbReference type="STRING" id="1123269.NX02_15140"/>
<evidence type="ECO:0000313" key="3">
    <source>
        <dbReference type="Proteomes" id="UP000018851"/>
    </source>
</evidence>
<dbReference type="KEGG" id="ssan:NX02_15140"/>
<dbReference type="AlphaFoldDB" id="W0AC99"/>
<name>W0AC99_9SPHN</name>
<feature type="transmembrane region" description="Helical" evidence="1">
    <location>
        <begin position="77"/>
        <end position="98"/>
    </location>
</feature>
<organism evidence="2 3">
    <name type="scientific">Sphingomonas sanxanigenens DSM 19645 = NX02</name>
    <dbReference type="NCBI Taxonomy" id="1123269"/>
    <lineage>
        <taxon>Bacteria</taxon>
        <taxon>Pseudomonadati</taxon>
        <taxon>Pseudomonadota</taxon>
        <taxon>Alphaproteobacteria</taxon>
        <taxon>Sphingomonadales</taxon>
        <taxon>Sphingomonadaceae</taxon>
        <taxon>Sphingomonas</taxon>
    </lineage>
</organism>
<proteinExistence type="predicted"/>
<dbReference type="HOGENOM" id="CLU_094239_1_0_5"/>
<dbReference type="PROSITE" id="PS51257">
    <property type="entry name" value="PROKAR_LIPOPROTEIN"/>
    <property type="match status" value="1"/>
</dbReference>
<keyword evidence="1" id="KW-1133">Transmembrane helix</keyword>
<evidence type="ECO:0008006" key="4">
    <source>
        <dbReference type="Google" id="ProtNLM"/>
    </source>
</evidence>
<dbReference type="eggNOG" id="ENOG50339DZ">
    <property type="taxonomic scope" value="Bacteria"/>
</dbReference>
<accession>W0AC99</accession>
<feature type="transmembrane region" description="Helical" evidence="1">
    <location>
        <begin position="110"/>
        <end position="130"/>
    </location>
</feature>
<keyword evidence="1" id="KW-0812">Transmembrane</keyword>
<sequence>MAAPASRAALLWVALLTAASTVTTLVFACATPFPALAAIAAVYLGARDGAGLMIACWAASQLVGFGLLGYPHDAATFAWVPGLASAALVSFGVARWAAEGAGRSTALRLVAAYAAGFAAFKLMVMLWSFALGGGDALAPLVVLRQIVRNGAILLGLITLYHALIALGVPAPRRRLAAG</sequence>
<evidence type="ECO:0000256" key="1">
    <source>
        <dbReference type="SAM" id="Phobius"/>
    </source>
</evidence>